<evidence type="ECO:0000313" key="1">
    <source>
        <dbReference type="EMBL" id="EXF94316.1"/>
    </source>
</evidence>
<dbReference type="EMBL" id="AFOY02000013">
    <property type="protein sequence ID" value="EXF94316.1"/>
    <property type="molecule type" value="Genomic_DNA"/>
</dbReference>
<sequence>MDTRLRNQLLGDYSKDVGAAYKELTSAVKALREQQLESVEYRKAMARITGICGAECSAGSKRLMRAVVLDALERAKKTGLDITPTVAQHVAERLLGRGVDKRSTLESFATPGRTAANKSQVGAADLADIEAAIKAELERFAAAMAEIKDSHAQIYKAEVKA</sequence>
<dbReference type="AlphaFoldDB" id="A0A010RPD7"/>
<name>A0A010RPD7_PSEFL</name>
<dbReference type="PATRIC" id="fig|1042209.11.peg.2772"/>
<reference evidence="1 2" key="1">
    <citation type="journal article" date="2011" name="J. Bacteriol.">
        <title>Draft genome sequence of the polycyclic aromatic hydrocarbon-degrading, genetically engineered bioluminescent bioreporter Pseudomonas fluorescens HK44.</title>
        <authorList>
            <person name="Chauhan A."/>
            <person name="Layton A.C."/>
            <person name="Williams D.E."/>
            <person name="Smartt A.E."/>
            <person name="Ripp S."/>
            <person name="Karpinets T.V."/>
            <person name="Brown S.D."/>
            <person name="Sayler G.S."/>
        </authorList>
    </citation>
    <scope>NUCLEOTIDE SEQUENCE [LARGE SCALE GENOMIC DNA]</scope>
    <source>
        <strain evidence="1 2">HK44</strain>
    </source>
</reference>
<dbReference type="Proteomes" id="UP000022611">
    <property type="component" value="Unassembled WGS sequence"/>
</dbReference>
<gene>
    <name evidence="1" type="ORF">HK44_002140</name>
</gene>
<accession>A0A010RPD7</accession>
<dbReference type="HOGENOM" id="CLU_1642311_0_0_6"/>
<comment type="caution">
    <text evidence="1">The sequence shown here is derived from an EMBL/GenBank/DDBJ whole genome shotgun (WGS) entry which is preliminary data.</text>
</comment>
<dbReference type="OrthoDB" id="6873366at2"/>
<proteinExistence type="predicted"/>
<evidence type="ECO:0000313" key="2">
    <source>
        <dbReference type="Proteomes" id="UP000022611"/>
    </source>
</evidence>
<organism evidence="1 2">
    <name type="scientific">Pseudomonas fluorescens HK44</name>
    <dbReference type="NCBI Taxonomy" id="1042209"/>
    <lineage>
        <taxon>Bacteria</taxon>
        <taxon>Pseudomonadati</taxon>
        <taxon>Pseudomonadota</taxon>
        <taxon>Gammaproteobacteria</taxon>
        <taxon>Pseudomonadales</taxon>
        <taxon>Pseudomonadaceae</taxon>
        <taxon>Pseudomonas</taxon>
    </lineage>
</organism>
<dbReference type="RefSeq" id="WP_019692607.1">
    <property type="nucleotide sequence ID" value="NZ_AFOY02000013.1"/>
</dbReference>
<protein>
    <submittedName>
        <fullName evidence="1">Uncharacterized protein</fullName>
    </submittedName>
</protein>